<dbReference type="EMBL" id="JABSTU010000010">
    <property type="protein sequence ID" value="KAH8019407.1"/>
    <property type="molecule type" value="Genomic_DNA"/>
</dbReference>
<name>A0A9J6DBC9_RHIMP</name>
<dbReference type="AlphaFoldDB" id="A0A9J6DBC9"/>
<gene>
    <name evidence="1" type="ORF">HPB51_019380</name>
</gene>
<proteinExistence type="predicted"/>
<sequence>MRIADMPVREQKAMYAAISAKYGAPAHHSGQIIITATCFTCLQLGHPAARCAAPLDTRQRLPDSAHLHTESMSCLEGSLIKCAIIETHVSSVGTVDAFADSGLKMAILTEELVPPSALSP</sequence>
<protein>
    <submittedName>
        <fullName evidence="1">Uncharacterized protein</fullName>
    </submittedName>
</protein>
<reference evidence="1" key="1">
    <citation type="journal article" date="2020" name="Cell">
        <title>Large-Scale Comparative Analyses of Tick Genomes Elucidate Their Genetic Diversity and Vector Capacities.</title>
        <authorList>
            <consortium name="Tick Genome and Microbiome Consortium (TIGMIC)"/>
            <person name="Jia N."/>
            <person name="Wang J."/>
            <person name="Shi W."/>
            <person name="Du L."/>
            <person name="Sun Y."/>
            <person name="Zhan W."/>
            <person name="Jiang J.F."/>
            <person name="Wang Q."/>
            <person name="Zhang B."/>
            <person name="Ji P."/>
            <person name="Bell-Sakyi L."/>
            <person name="Cui X.M."/>
            <person name="Yuan T.T."/>
            <person name="Jiang B.G."/>
            <person name="Yang W.F."/>
            <person name="Lam T.T."/>
            <person name="Chang Q.C."/>
            <person name="Ding S.J."/>
            <person name="Wang X.J."/>
            <person name="Zhu J.G."/>
            <person name="Ruan X.D."/>
            <person name="Zhao L."/>
            <person name="Wei J.T."/>
            <person name="Ye R.Z."/>
            <person name="Que T.C."/>
            <person name="Du C.H."/>
            <person name="Zhou Y.H."/>
            <person name="Cheng J.X."/>
            <person name="Dai P.F."/>
            <person name="Guo W.B."/>
            <person name="Han X.H."/>
            <person name="Huang E.J."/>
            <person name="Li L.F."/>
            <person name="Wei W."/>
            <person name="Gao Y.C."/>
            <person name="Liu J.Z."/>
            <person name="Shao H.Z."/>
            <person name="Wang X."/>
            <person name="Wang C.C."/>
            <person name="Yang T.C."/>
            <person name="Huo Q.B."/>
            <person name="Li W."/>
            <person name="Chen H.Y."/>
            <person name="Chen S.E."/>
            <person name="Zhou L.G."/>
            <person name="Ni X.B."/>
            <person name="Tian J.H."/>
            <person name="Sheng Y."/>
            <person name="Liu T."/>
            <person name="Pan Y.S."/>
            <person name="Xia L.Y."/>
            <person name="Li J."/>
            <person name="Zhao F."/>
            <person name="Cao W.C."/>
        </authorList>
    </citation>
    <scope>NUCLEOTIDE SEQUENCE</scope>
    <source>
        <strain evidence="1">Rmic-2018</strain>
    </source>
</reference>
<evidence type="ECO:0000313" key="1">
    <source>
        <dbReference type="EMBL" id="KAH8019407.1"/>
    </source>
</evidence>
<dbReference type="Proteomes" id="UP000821866">
    <property type="component" value="Chromosome 8"/>
</dbReference>
<evidence type="ECO:0000313" key="2">
    <source>
        <dbReference type="Proteomes" id="UP000821866"/>
    </source>
</evidence>
<reference evidence="1" key="2">
    <citation type="submission" date="2021-09" db="EMBL/GenBank/DDBJ databases">
        <authorList>
            <person name="Jia N."/>
            <person name="Wang J."/>
            <person name="Shi W."/>
            <person name="Du L."/>
            <person name="Sun Y."/>
            <person name="Zhan W."/>
            <person name="Jiang J."/>
            <person name="Wang Q."/>
            <person name="Zhang B."/>
            <person name="Ji P."/>
            <person name="Sakyi L.B."/>
            <person name="Cui X."/>
            <person name="Yuan T."/>
            <person name="Jiang B."/>
            <person name="Yang W."/>
            <person name="Lam T.T.-Y."/>
            <person name="Chang Q."/>
            <person name="Ding S."/>
            <person name="Wang X."/>
            <person name="Zhu J."/>
            <person name="Ruan X."/>
            <person name="Zhao L."/>
            <person name="Wei J."/>
            <person name="Que T."/>
            <person name="Du C."/>
            <person name="Cheng J."/>
            <person name="Dai P."/>
            <person name="Han X."/>
            <person name="Huang E."/>
            <person name="Gao Y."/>
            <person name="Liu J."/>
            <person name="Shao H."/>
            <person name="Ye R."/>
            <person name="Li L."/>
            <person name="Wei W."/>
            <person name="Wang X."/>
            <person name="Wang C."/>
            <person name="Huo Q."/>
            <person name="Li W."/>
            <person name="Guo W."/>
            <person name="Chen H."/>
            <person name="Chen S."/>
            <person name="Zhou L."/>
            <person name="Zhou L."/>
            <person name="Ni X."/>
            <person name="Tian J."/>
            <person name="Zhou Y."/>
            <person name="Sheng Y."/>
            <person name="Liu T."/>
            <person name="Pan Y."/>
            <person name="Xia L."/>
            <person name="Li J."/>
            <person name="Zhao F."/>
            <person name="Cao W."/>
        </authorList>
    </citation>
    <scope>NUCLEOTIDE SEQUENCE</scope>
    <source>
        <strain evidence="1">Rmic-2018</strain>
        <tissue evidence="1">Larvae</tissue>
    </source>
</reference>
<accession>A0A9J6DBC9</accession>
<organism evidence="1 2">
    <name type="scientific">Rhipicephalus microplus</name>
    <name type="common">Cattle tick</name>
    <name type="synonym">Boophilus microplus</name>
    <dbReference type="NCBI Taxonomy" id="6941"/>
    <lineage>
        <taxon>Eukaryota</taxon>
        <taxon>Metazoa</taxon>
        <taxon>Ecdysozoa</taxon>
        <taxon>Arthropoda</taxon>
        <taxon>Chelicerata</taxon>
        <taxon>Arachnida</taxon>
        <taxon>Acari</taxon>
        <taxon>Parasitiformes</taxon>
        <taxon>Ixodida</taxon>
        <taxon>Ixodoidea</taxon>
        <taxon>Ixodidae</taxon>
        <taxon>Rhipicephalinae</taxon>
        <taxon>Rhipicephalus</taxon>
        <taxon>Boophilus</taxon>
    </lineage>
</organism>
<comment type="caution">
    <text evidence="1">The sequence shown here is derived from an EMBL/GenBank/DDBJ whole genome shotgun (WGS) entry which is preliminary data.</text>
</comment>
<keyword evidence="2" id="KW-1185">Reference proteome</keyword>